<proteinExistence type="predicted"/>
<evidence type="ECO:0000313" key="2">
    <source>
        <dbReference type="Proteomes" id="UP000324222"/>
    </source>
</evidence>
<reference evidence="1 2" key="1">
    <citation type="submission" date="2019-05" db="EMBL/GenBank/DDBJ databases">
        <title>Another draft genome of Portunus trituberculatus and its Hox gene families provides insights of decapod evolution.</title>
        <authorList>
            <person name="Jeong J.-H."/>
            <person name="Song I."/>
            <person name="Kim S."/>
            <person name="Choi T."/>
            <person name="Kim D."/>
            <person name="Ryu S."/>
            <person name="Kim W."/>
        </authorList>
    </citation>
    <scope>NUCLEOTIDE SEQUENCE [LARGE SCALE GENOMIC DNA]</scope>
    <source>
        <tissue evidence="1">Muscle</tissue>
    </source>
</reference>
<keyword evidence="2" id="KW-1185">Reference proteome</keyword>
<dbReference type="Proteomes" id="UP000324222">
    <property type="component" value="Unassembled WGS sequence"/>
</dbReference>
<comment type="caution">
    <text evidence="1">The sequence shown here is derived from an EMBL/GenBank/DDBJ whole genome shotgun (WGS) entry which is preliminary data.</text>
</comment>
<evidence type="ECO:0000313" key="1">
    <source>
        <dbReference type="EMBL" id="MPC77795.1"/>
    </source>
</evidence>
<dbReference type="AlphaFoldDB" id="A0A5B7I6N6"/>
<protein>
    <submittedName>
        <fullName evidence="1">Uncharacterized protein</fullName>
    </submittedName>
</protein>
<accession>A0A5B7I6N6</accession>
<dbReference type="EMBL" id="VSRR010046781">
    <property type="protein sequence ID" value="MPC77795.1"/>
    <property type="molecule type" value="Genomic_DNA"/>
</dbReference>
<organism evidence="1 2">
    <name type="scientific">Portunus trituberculatus</name>
    <name type="common">Swimming crab</name>
    <name type="synonym">Neptunus trituberculatus</name>
    <dbReference type="NCBI Taxonomy" id="210409"/>
    <lineage>
        <taxon>Eukaryota</taxon>
        <taxon>Metazoa</taxon>
        <taxon>Ecdysozoa</taxon>
        <taxon>Arthropoda</taxon>
        <taxon>Crustacea</taxon>
        <taxon>Multicrustacea</taxon>
        <taxon>Malacostraca</taxon>
        <taxon>Eumalacostraca</taxon>
        <taxon>Eucarida</taxon>
        <taxon>Decapoda</taxon>
        <taxon>Pleocyemata</taxon>
        <taxon>Brachyura</taxon>
        <taxon>Eubrachyura</taxon>
        <taxon>Portunoidea</taxon>
        <taxon>Portunidae</taxon>
        <taxon>Portuninae</taxon>
        <taxon>Portunus</taxon>
    </lineage>
</organism>
<sequence>MRQSTESINHILSERISAGRFSALPFTLPGKSFYRVDEDTLYCKTATVNSSLARLLTRNPSDVGSSISSKDFAQLEEALRYICSIQNFQFWIFSAVSRLLKLSDSAPDRNLLMNQAVYSMQLAMSKFPPQHFPTS</sequence>
<gene>
    <name evidence="1" type="ORF">E2C01_072262</name>
</gene>
<name>A0A5B7I6N6_PORTR</name>